<name>A0AAD9U1L6_9ROSI</name>
<accession>A0AAD9U1L6</accession>
<dbReference type="Proteomes" id="UP001280121">
    <property type="component" value="Unassembled WGS sequence"/>
</dbReference>
<dbReference type="PANTHER" id="PTHR47718">
    <property type="entry name" value="OS01G0519700 PROTEIN"/>
    <property type="match status" value="1"/>
</dbReference>
<evidence type="ECO:0000313" key="1">
    <source>
        <dbReference type="EMBL" id="KAK2646239.1"/>
    </source>
</evidence>
<evidence type="ECO:0000313" key="2">
    <source>
        <dbReference type="Proteomes" id="UP001280121"/>
    </source>
</evidence>
<gene>
    <name evidence="1" type="ORF">Ddye_021434</name>
</gene>
<keyword evidence="2" id="KW-1185">Reference proteome</keyword>
<proteinExistence type="predicted"/>
<reference evidence="1" key="1">
    <citation type="journal article" date="2023" name="Plant J.">
        <title>Genome sequences and population genomics provide insights into the demographic history, inbreeding, and mutation load of two 'living fossil' tree species of Dipteronia.</title>
        <authorList>
            <person name="Feng Y."/>
            <person name="Comes H.P."/>
            <person name="Chen J."/>
            <person name="Zhu S."/>
            <person name="Lu R."/>
            <person name="Zhang X."/>
            <person name="Li P."/>
            <person name="Qiu J."/>
            <person name="Olsen K.M."/>
            <person name="Qiu Y."/>
        </authorList>
    </citation>
    <scope>NUCLEOTIDE SEQUENCE</scope>
    <source>
        <strain evidence="1">KIB01</strain>
    </source>
</reference>
<dbReference type="EMBL" id="JANJYI010000006">
    <property type="protein sequence ID" value="KAK2646239.1"/>
    <property type="molecule type" value="Genomic_DNA"/>
</dbReference>
<evidence type="ECO:0008006" key="3">
    <source>
        <dbReference type="Google" id="ProtNLM"/>
    </source>
</evidence>
<sequence length="121" mass="14140">MERHGGESSIDTNDEFNKLEVSLDMDSTAVDSMPYWSVVGTLKEIYGLNYKDVIEMKFDSIEDACTLYHDYSRAVGFDVRLSNKIHDSECRITFRVWLCKTEGFRDKKYMCNPNLKHRPQL</sequence>
<dbReference type="AlphaFoldDB" id="A0AAD9U1L6"/>
<comment type="caution">
    <text evidence="1">The sequence shown here is derived from an EMBL/GenBank/DDBJ whole genome shotgun (WGS) entry which is preliminary data.</text>
</comment>
<organism evidence="1 2">
    <name type="scientific">Dipteronia dyeriana</name>
    <dbReference type="NCBI Taxonomy" id="168575"/>
    <lineage>
        <taxon>Eukaryota</taxon>
        <taxon>Viridiplantae</taxon>
        <taxon>Streptophyta</taxon>
        <taxon>Embryophyta</taxon>
        <taxon>Tracheophyta</taxon>
        <taxon>Spermatophyta</taxon>
        <taxon>Magnoliopsida</taxon>
        <taxon>eudicotyledons</taxon>
        <taxon>Gunneridae</taxon>
        <taxon>Pentapetalae</taxon>
        <taxon>rosids</taxon>
        <taxon>malvids</taxon>
        <taxon>Sapindales</taxon>
        <taxon>Sapindaceae</taxon>
        <taxon>Hippocastanoideae</taxon>
        <taxon>Acereae</taxon>
        <taxon>Dipteronia</taxon>
    </lineage>
</organism>
<protein>
    <recommendedName>
        <fullName evidence="3">FAR1 domain-containing protein</fullName>
    </recommendedName>
</protein>